<gene>
    <name evidence="1" type="ORF">CEXT_762181</name>
</gene>
<name>A0AAV4P0B4_CAEEX</name>
<evidence type="ECO:0000313" key="2">
    <source>
        <dbReference type="Proteomes" id="UP001054945"/>
    </source>
</evidence>
<keyword evidence="2" id="KW-1185">Reference proteome</keyword>
<dbReference type="Proteomes" id="UP001054945">
    <property type="component" value="Unassembled WGS sequence"/>
</dbReference>
<dbReference type="AlphaFoldDB" id="A0AAV4P0B4"/>
<comment type="caution">
    <text evidence="1">The sequence shown here is derived from an EMBL/GenBank/DDBJ whole genome shotgun (WGS) entry which is preliminary data.</text>
</comment>
<reference evidence="1 2" key="1">
    <citation type="submission" date="2021-06" db="EMBL/GenBank/DDBJ databases">
        <title>Caerostris extrusa draft genome.</title>
        <authorList>
            <person name="Kono N."/>
            <person name="Arakawa K."/>
        </authorList>
    </citation>
    <scope>NUCLEOTIDE SEQUENCE [LARGE SCALE GENOMIC DNA]</scope>
</reference>
<protein>
    <submittedName>
        <fullName evidence="1">Uncharacterized protein</fullName>
    </submittedName>
</protein>
<sequence>MKKFSLSAGLPRASFRQVGRMLSEILLSGKDSPPPADGATGHPLLPDHLKLRESTSLFRLGLKNRTK</sequence>
<accession>A0AAV4P0B4</accession>
<organism evidence="1 2">
    <name type="scientific">Caerostris extrusa</name>
    <name type="common">Bark spider</name>
    <name type="synonym">Caerostris bankana</name>
    <dbReference type="NCBI Taxonomy" id="172846"/>
    <lineage>
        <taxon>Eukaryota</taxon>
        <taxon>Metazoa</taxon>
        <taxon>Ecdysozoa</taxon>
        <taxon>Arthropoda</taxon>
        <taxon>Chelicerata</taxon>
        <taxon>Arachnida</taxon>
        <taxon>Araneae</taxon>
        <taxon>Araneomorphae</taxon>
        <taxon>Entelegynae</taxon>
        <taxon>Araneoidea</taxon>
        <taxon>Araneidae</taxon>
        <taxon>Caerostris</taxon>
    </lineage>
</organism>
<evidence type="ECO:0000313" key="1">
    <source>
        <dbReference type="EMBL" id="GIX89216.1"/>
    </source>
</evidence>
<dbReference type="EMBL" id="BPLR01003836">
    <property type="protein sequence ID" value="GIX89216.1"/>
    <property type="molecule type" value="Genomic_DNA"/>
</dbReference>
<proteinExistence type="predicted"/>